<dbReference type="Proteomes" id="UP000243650">
    <property type="component" value="Unassembled WGS sequence"/>
</dbReference>
<evidence type="ECO:0000313" key="11">
    <source>
        <dbReference type="Proteomes" id="UP000243650"/>
    </source>
</evidence>
<keyword evidence="5 9" id="KW-0479">Metal-binding</keyword>
<dbReference type="EMBL" id="PVNS01000010">
    <property type="protein sequence ID" value="PRO65106.1"/>
    <property type="molecule type" value="Genomic_DNA"/>
</dbReference>
<comment type="subcellular location">
    <subcellularLocation>
        <location evidence="9">Cytoplasm</location>
    </subcellularLocation>
</comment>
<evidence type="ECO:0000256" key="9">
    <source>
        <dbReference type="HAMAP-Rule" id="MF_00009"/>
    </source>
</evidence>
<evidence type="ECO:0000256" key="7">
    <source>
        <dbReference type="ARBA" id="ARBA00022801"/>
    </source>
</evidence>
<keyword evidence="6 9" id="KW-0255">Endonuclease</keyword>
<keyword evidence="7 9" id="KW-0378">Hydrolase</keyword>
<protein>
    <recommendedName>
        <fullName evidence="9">Endoribonuclease YbeY</fullName>
        <ecNumber evidence="9">3.1.-.-</ecNumber>
    </recommendedName>
</protein>
<comment type="cofactor">
    <cofactor evidence="9">
        <name>Zn(2+)</name>
        <dbReference type="ChEBI" id="CHEBI:29105"/>
    </cofactor>
    <text evidence="9">Binds 1 zinc ion.</text>
</comment>
<feature type="binding site" evidence="9">
    <location>
        <position position="129"/>
    </location>
    <ligand>
        <name>Zn(2+)</name>
        <dbReference type="ChEBI" id="CHEBI:29105"/>
        <note>catalytic</note>
    </ligand>
</feature>
<evidence type="ECO:0000256" key="6">
    <source>
        <dbReference type="ARBA" id="ARBA00022759"/>
    </source>
</evidence>
<keyword evidence="4 9" id="KW-0540">Nuclease</keyword>
<name>A0A2P6MFP1_ALKUR</name>
<keyword evidence="8 9" id="KW-0862">Zinc</keyword>
<organism evidence="10 11">
    <name type="scientific">Alkalicoccus urumqiensis</name>
    <name type="common">Bacillus urumqiensis</name>
    <dbReference type="NCBI Taxonomy" id="1548213"/>
    <lineage>
        <taxon>Bacteria</taxon>
        <taxon>Bacillati</taxon>
        <taxon>Bacillota</taxon>
        <taxon>Bacilli</taxon>
        <taxon>Bacillales</taxon>
        <taxon>Bacillaceae</taxon>
        <taxon>Alkalicoccus</taxon>
    </lineage>
</organism>
<dbReference type="OrthoDB" id="9807740at2"/>
<dbReference type="PANTHER" id="PTHR46986:SF1">
    <property type="entry name" value="ENDORIBONUCLEASE YBEY, CHLOROPLASTIC"/>
    <property type="match status" value="1"/>
</dbReference>
<accession>A0A2P6MFP1</accession>
<keyword evidence="9" id="KW-0963">Cytoplasm</keyword>
<dbReference type="GO" id="GO:0006364">
    <property type="term" value="P:rRNA processing"/>
    <property type="evidence" value="ECO:0007669"/>
    <property type="project" value="UniProtKB-UniRule"/>
</dbReference>
<reference evidence="10 11" key="1">
    <citation type="submission" date="2018-03" db="EMBL/GenBank/DDBJ databases">
        <title>Bacillus urumqiensis sp. nov., a moderately haloalkaliphilic bacterium isolated from a salt lake.</title>
        <authorList>
            <person name="Zhao B."/>
            <person name="Liao Z."/>
        </authorList>
    </citation>
    <scope>NUCLEOTIDE SEQUENCE [LARGE SCALE GENOMIC DNA]</scope>
    <source>
        <strain evidence="10 11">BZ-SZ-XJ18</strain>
    </source>
</reference>
<dbReference type="HAMAP" id="MF_00009">
    <property type="entry name" value="Endoribonucl_YbeY"/>
    <property type="match status" value="1"/>
</dbReference>
<dbReference type="AlphaFoldDB" id="A0A2P6MFP1"/>
<keyword evidence="11" id="KW-1185">Reference proteome</keyword>
<dbReference type="GO" id="GO:0004222">
    <property type="term" value="F:metalloendopeptidase activity"/>
    <property type="evidence" value="ECO:0007669"/>
    <property type="project" value="InterPro"/>
</dbReference>
<keyword evidence="2 9" id="KW-0690">Ribosome biogenesis</keyword>
<keyword evidence="3 9" id="KW-0698">rRNA processing</keyword>
<comment type="function">
    <text evidence="9">Single strand-specific metallo-endoribonuclease involved in late-stage 70S ribosome quality control and in maturation of the 3' terminus of the 16S rRNA.</text>
</comment>
<evidence type="ECO:0000256" key="8">
    <source>
        <dbReference type="ARBA" id="ARBA00022833"/>
    </source>
</evidence>
<sequence>MNPYEIVIQDETNTVKEELIQLVESVLETGLKEEEAPEGAEVSVTFVTDKEIHSLNLEWRGKDKSTDVLSFALKEEEDIPVAGVPELLGDIVISTETAAQQAETYGHSIERETAFLAVHGLLHLLGYTHNTEDEEKEMFLRQEQILEKHGVSK</sequence>
<dbReference type="GO" id="GO:0005737">
    <property type="term" value="C:cytoplasm"/>
    <property type="evidence" value="ECO:0007669"/>
    <property type="project" value="UniProtKB-SubCell"/>
</dbReference>
<dbReference type="NCBIfam" id="TIGR00043">
    <property type="entry name" value="rRNA maturation RNase YbeY"/>
    <property type="match status" value="1"/>
</dbReference>
<dbReference type="PANTHER" id="PTHR46986">
    <property type="entry name" value="ENDORIBONUCLEASE YBEY, CHLOROPLASTIC"/>
    <property type="match status" value="1"/>
</dbReference>
<evidence type="ECO:0000256" key="3">
    <source>
        <dbReference type="ARBA" id="ARBA00022552"/>
    </source>
</evidence>
<gene>
    <name evidence="9" type="primary">ybeY</name>
    <name evidence="10" type="ORF">C6I21_11710</name>
</gene>
<evidence type="ECO:0000256" key="1">
    <source>
        <dbReference type="ARBA" id="ARBA00010875"/>
    </source>
</evidence>
<dbReference type="PROSITE" id="PS01306">
    <property type="entry name" value="UPF0054"/>
    <property type="match status" value="1"/>
</dbReference>
<dbReference type="GO" id="GO:0004521">
    <property type="term" value="F:RNA endonuclease activity"/>
    <property type="evidence" value="ECO:0007669"/>
    <property type="project" value="UniProtKB-UniRule"/>
</dbReference>
<dbReference type="RefSeq" id="WP_105959662.1">
    <property type="nucleotide sequence ID" value="NZ_PVNS01000010.1"/>
</dbReference>
<evidence type="ECO:0000256" key="5">
    <source>
        <dbReference type="ARBA" id="ARBA00022723"/>
    </source>
</evidence>
<proteinExistence type="inferred from homology"/>
<evidence type="ECO:0000256" key="2">
    <source>
        <dbReference type="ARBA" id="ARBA00022517"/>
    </source>
</evidence>
<dbReference type="Gene3D" id="3.40.390.30">
    <property type="entry name" value="Metalloproteases ('zincins'), catalytic domain"/>
    <property type="match status" value="1"/>
</dbReference>
<dbReference type="InterPro" id="IPR023091">
    <property type="entry name" value="MetalPrtase_cat_dom_sf_prd"/>
</dbReference>
<dbReference type="InterPro" id="IPR020549">
    <property type="entry name" value="YbeY_CS"/>
</dbReference>
<feature type="binding site" evidence="9">
    <location>
        <position position="119"/>
    </location>
    <ligand>
        <name>Zn(2+)</name>
        <dbReference type="ChEBI" id="CHEBI:29105"/>
        <note>catalytic</note>
    </ligand>
</feature>
<dbReference type="InterPro" id="IPR002036">
    <property type="entry name" value="YbeY"/>
</dbReference>
<evidence type="ECO:0000256" key="4">
    <source>
        <dbReference type="ARBA" id="ARBA00022722"/>
    </source>
</evidence>
<dbReference type="EC" id="3.1.-.-" evidence="9"/>
<evidence type="ECO:0000313" key="10">
    <source>
        <dbReference type="EMBL" id="PRO65106.1"/>
    </source>
</evidence>
<dbReference type="GO" id="GO:0008270">
    <property type="term" value="F:zinc ion binding"/>
    <property type="evidence" value="ECO:0007669"/>
    <property type="project" value="UniProtKB-UniRule"/>
</dbReference>
<feature type="binding site" evidence="9">
    <location>
        <position position="123"/>
    </location>
    <ligand>
        <name>Zn(2+)</name>
        <dbReference type="ChEBI" id="CHEBI:29105"/>
        <note>catalytic</note>
    </ligand>
</feature>
<comment type="caution">
    <text evidence="10">The sequence shown here is derived from an EMBL/GenBank/DDBJ whole genome shotgun (WGS) entry which is preliminary data.</text>
</comment>
<dbReference type="SUPFAM" id="SSF55486">
    <property type="entry name" value="Metalloproteases ('zincins'), catalytic domain"/>
    <property type="match status" value="1"/>
</dbReference>
<dbReference type="Pfam" id="PF02130">
    <property type="entry name" value="YbeY"/>
    <property type="match status" value="1"/>
</dbReference>
<comment type="similarity">
    <text evidence="1 9">Belongs to the endoribonuclease YbeY family.</text>
</comment>